<evidence type="ECO:0000313" key="2">
    <source>
        <dbReference type="Proteomes" id="UP000637423"/>
    </source>
</evidence>
<proteinExistence type="predicted"/>
<organism evidence="1 2">
    <name type="scientific">Undibacterium terreum</name>
    <dbReference type="NCBI Taxonomy" id="1224302"/>
    <lineage>
        <taxon>Bacteria</taxon>
        <taxon>Pseudomonadati</taxon>
        <taxon>Pseudomonadota</taxon>
        <taxon>Betaproteobacteria</taxon>
        <taxon>Burkholderiales</taxon>
        <taxon>Oxalobacteraceae</taxon>
        <taxon>Undibacterium</taxon>
    </lineage>
</organism>
<dbReference type="AlphaFoldDB" id="A0A916XI17"/>
<keyword evidence="2" id="KW-1185">Reference proteome</keyword>
<reference evidence="1" key="2">
    <citation type="submission" date="2020-09" db="EMBL/GenBank/DDBJ databases">
        <authorList>
            <person name="Sun Q."/>
            <person name="Zhou Y."/>
        </authorList>
    </citation>
    <scope>NUCLEOTIDE SEQUENCE</scope>
    <source>
        <strain evidence="1">CGMCC 1.10998</strain>
    </source>
</reference>
<protein>
    <recommendedName>
        <fullName evidence="3">Histone H1-like nucleoprotein HC2</fullName>
    </recommendedName>
</protein>
<dbReference type="Proteomes" id="UP000637423">
    <property type="component" value="Unassembled WGS sequence"/>
</dbReference>
<sequence length="166" mass="17125">MATTPVKKVAVKTKAAVAPAKNIVAAAAKAPVAKAVKPSPAAKAVVKPAVKPVADKAAAKPAAKGVKKPVVAVKPAAAKPAPIILAANKDKAKKPKLVRDSFTMPETEYEVLSQVKKACISAGVEVKKSQLLRIGLVLLKKTDVNALKILIAGLEPLKAGRPKKEK</sequence>
<dbReference type="EMBL" id="BMED01000002">
    <property type="protein sequence ID" value="GGC74977.1"/>
    <property type="molecule type" value="Genomic_DNA"/>
</dbReference>
<gene>
    <name evidence="1" type="ORF">GCM10011396_22790</name>
</gene>
<evidence type="ECO:0008006" key="3">
    <source>
        <dbReference type="Google" id="ProtNLM"/>
    </source>
</evidence>
<comment type="caution">
    <text evidence="1">The sequence shown here is derived from an EMBL/GenBank/DDBJ whole genome shotgun (WGS) entry which is preliminary data.</text>
</comment>
<accession>A0A916XI17</accession>
<evidence type="ECO:0000313" key="1">
    <source>
        <dbReference type="EMBL" id="GGC74977.1"/>
    </source>
</evidence>
<dbReference type="RefSeq" id="WP_188566167.1">
    <property type="nucleotide sequence ID" value="NZ_BMED01000002.1"/>
</dbReference>
<name>A0A916XI17_9BURK</name>
<reference evidence="1" key="1">
    <citation type="journal article" date="2014" name="Int. J. Syst. Evol. Microbiol.">
        <title>Complete genome sequence of Corynebacterium casei LMG S-19264T (=DSM 44701T), isolated from a smear-ripened cheese.</title>
        <authorList>
            <consortium name="US DOE Joint Genome Institute (JGI-PGF)"/>
            <person name="Walter F."/>
            <person name="Albersmeier A."/>
            <person name="Kalinowski J."/>
            <person name="Ruckert C."/>
        </authorList>
    </citation>
    <scope>NUCLEOTIDE SEQUENCE</scope>
    <source>
        <strain evidence="1">CGMCC 1.10998</strain>
    </source>
</reference>